<feature type="region of interest" description="Disordered" evidence="2">
    <location>
        <begin position="179"/>
        <end position="237"/>
    </location>
</feature>
<dbReference type="GO" id="GO:0003729">
    <property type="term" value="F:mRNA binding"/>
    <property type="evidence" value="ECO:0007669"/>
    <property type="project" value="TreeGrafter"/>
</dbReference>
<feature type="compositionally biased region" description="Acidic residues" evidence="2">
    <location>
        <begin position="809"/>
        <end position="825"/>
    </location>
</feature>
<proteinExistence type="predicted"/>
<feature type="region of interest" description="Disordered" evidence="2">
    <location>
        <begin position="924"/>
        <end position="944"/>
    </location>
</feature>
<feature type="domain" description="YTH" evidence="4">
    <location>
        <begin position="751"/>
        <end position="901"/>
    </location>
</feature>
<accession>A0A0D0B2V6</accession>
<dbReference type="AlphaFoldDB" id="A0A0D0B2V6"/>
<dbReference type="STRING" id="930992.A0A0D0B2V6"/>
<dbReference type="PROSITE" id="PS50102">
    <property type="entry name" value="RRM"/>
    <property type="match status" value="1"/>
</dbReference>
<dbReference type="PANTHER" id="PTHR12357:SF3">
    <property type="entry name" value="YTH DOMAIN-CONTAINING PROTEIN 1"/>
    <property type="match status" value="1"/>
</dbReference>
<dbReference type="PROSITE" id="PS50882">
    <property type="entry name" value="YTH"/>
    <property type="match status" value="2"/>
</dbReference>
<dbReference type="PANTHER" id="PTHR12357">
    <property type="entry name" value="YTH YT521-B HOMOLOGY DOMAIN-CONTAINING"/>
    <property type="match status" value="1"/>
</dbReference>
<dbReference type="CDD" id="cd00590">
    <property type="entry name" value="RRM_SF"/>
    <property type="match status" value="1"/>
</dbReference>
<dbReference type="OrthoDB" id="6103986at2759"/>
<evidence type="ECO:0008006" key="7">
    <source>
        <dbReference type="Google" id="ProtNLM"/>
    </source>
</evidence>
<dbReference type="GO" id="GO:0000381">
    <property type="term" value="P:regulation of alternative mRNA splicing, via spliceosome"/>
    <property type="evidence" value="ECO:0007669"/>
    <property type="project" value="TreeGrafter"/>
</dbReference>
<evidence type="ECO:0000313" key="6">
    <source>
        <dbReference type="Proteomes" id="UP000054485"/>
    </source>
</evidence>
<organism evidence="5 6">
    <name type="scientific">Suillus luteus UH-Slu-Lm8-n1</name>
    <dbReference type="NCBI Taxonomy" id="930992"/>
    <lineage>
        <taxon>Eukaryota</taxon>
        <taxon>Fungi</taxon>
        <taxon>Dikarya</taxon>
        <taxon>Basidiomycota</taxon>
        <taxon>Agaricomycotina</taxon>
        <taxon>Agaricomycetes</taxon>
        <taxon>Agaricomycetidae</taxon>
        <taxon>Boletales</taxon>
        <taxon>Suillineae</taxon>
        <taxon>Suillaceae</taxon>
        <taxon>Suillus</taxon>
    </lineage>
</organism>
<feature type="compositionally biased region" description="Polar residues" evidence="2">
    <location>
        <begin position="124"/>
        <end position="141"/>
    </location>
</feature>
<feature type="compositionally biased region" description="Polar residues" evidence="2">
    <location>
        <begin position="683"/>
        <end position="699"/>
    </location>
</feature>
<dbReference type="Pfam" id="PF25701">
    <property type="entry name" value="RRM_YTH1"/>
    <property type="match status" value="1"/>
</dbReference>
<feature type="domain" description="YTH" evidence="4">
    <location>
        <begin position="590"/>
        <end position="737"/>
    </location>
</feature>
<dbReference type="InterPro" id="IPR057720">
    <property type="entry name" value="RRM_YTH1"/>
</dbReference>
<evidence type="ECO:0000313" key="5">
    <source>
        <dbReference type="EMBL" id="KIK38278.1"/>
    </source>
</evidence>
<dbReference type="CDD" id="cd21134">
    <property type="entry name" value="YTH"/>
    <property type="match status" value="1"/>
</dbReference>
<dbReference type="Pfam" id="PF04146">
    <property type="entry name" value="YTH"/>
    <property type="match status" value="1"/>
</dbReference>
<evidence type="ECO:0000259" key="3">
    <source>
        <dbReference type="PROSITE" id="PS50102"/>
    </source>
</evidence>
<dbReference type="Gene3D" id="3.30.70.330">
    <property type="match status" value="1"/>
</dbReference>
<feature type="region of interest" description="Disordered" evidence="2">
    <location>
        <begin position="1"/>
        <end position="69"/>
    </location>
</feature>
<evidence type="ECO:0000256" key="1">
    <source>
        <dbReference type="PROSITE-ProRule" id="PRU00176"/>
    </source>
</evidence>
<dbReference type="HOGENOM" id="CLU_011694_1_0_1"/>
<evidence type="ECO:0000259" key="4">
    <source>
        <dbReference type="PROSITE" id="PS50882"/>
    </source>
</evidence>
<feature type="compositionally biased region" description="Low complexity" evidence="2">
    <location>
        <begin position="15"/>
        <end position="26"/>
    </location>
</feature>
<dbReference type="InterPro" id="IPR012677">
    <property type="entry name" value="Nucleotide-bd_a/b_plait_sf"/>
</dbReference>
<dbReference type="Proteomes" id="UP000054485">
    <property type="component" value="Unassembled WGS sequence"/>
</dbReference>
<dbReference type="InterPro" id="IPR000504">
    <property type="entry name" value="RRM_dom"/>
</dbReference>
<dbReference type="GO" id="GO:1990247">
    <property type="term" value="F:N6-methyladenosine-containing RNA reader activity"/>
    <property type="evidence" value="ECO:0007669"/>
    <property type="project" value="TreeGrafter"/>
</dbReference>
<feature type="compositionally biased region" description="Polar residues" evidence="2">
    <location>
        <begin position="1"/>
        <end position="14"/>
    </location>
</feature>
<dbReference type="InterPro" id="IPR045168">
    <property type="entry name" value="YTH_prot"/>
</dbReference>
<keyword evidence="6" id="KW-1185">Reference proteome</keyword>
<name>A0A0D0B2V6_9AGAM</name>
<dbReference type="GO" id="GO:0005654">
    <property type="term" value="C:nucleoplasm"/>
    <property type="evidence" value="ECO:0007669"/>
    <property type="project" value="TreeGrafter"/>
</dbReference>
<dbReference type="InterPro" id="IPR007275">
    <property type="entry name" value="YTH_domain"/>
</dbReference>
<evidence type="ECO:0000256" key="2">
    <source>
        <dbReference type="SAM" id="MobiDB-lite"/>
    </source>
</evidence>
<feature type="compositionally biased region" description="Low complexity" evidence="2">
    <location>
        <begin position="525"/>
        <end position="539"/>
    </location>
</feature>
<feature type="region of interest" description="Disordered" evidence="2">
    <location>
        <begin position="506"/>
        <end position="574"/>
    </location>
</feature>
<dbReference type="GO" id="GO:0000398">
    <property type="term" value="P:mRNA splicing, via spliceosome"/>
    <property type="evidence" value="ECO:0007669"/>
    <property type="project" value="TreeGrafter"/>
</dbReference>
<feature type="region of interest" description="Disordered" evidence="2">
    <location>
        <begin position="665"/>
        <end position="845"/>
    </location>
</feature>
<sequence length="944" mass="102873">MGTDNILDSTNHMRSPTQQQHSQNQVQPPPSTFRHPLPPSTQAGHVQFLSSSPPGVQTQSQAQQDASRTRVISIPYPSASQDSILLSSSIASSPRHYPPSSSMASPLQHYPPPSAIGSPLRHYPSSSFQPSNYPGQYALSQQPPPFPATHPPTYPYTHARGYAPHFPLESGQYQQNPLGFRSMIQPHSPHNTSGPPYPLGGNPGMHSTAHSPATHSPPAVQHSPPGPGSLSTSQYQPVRYSSPYTPYSYDHAYQPNPYLWYYSPPVPPVFNEGIPMHYQPQYPINFSPLQDSPSPDLEPRFSQVSINDGPISPAQSTAPQAALLARHLSQVPQAAPAPPPSSSAPSSNSPLMFPRPESYAPPPSTATAPSRPQSERPIVRRAYHPNPPSHRSEWVMWIGNVPSGTTHDELWRFLKCPPSTGTDSFESEDNGVLSIFLISRSNCAFVNFDAEEHLQRAIMQFNGKQLHPHERRGPRLVCRARRKEDDLRAGVGGQRGVGVHTRYIREQSQQGQMDKQVAPSEDDQSSSTGRRSSVSSESGNPLVTAASLQSSDEDATRAHQGSQPGDSVKAQSSSSYASTNSSFLSRHFPKRLFILKSLTQYDLDLSVENGLWATQKHNEAILDQAYRTSSEVILIFSVNKSGEFYGYARMAGRILKGEHRVSWASHADPSATSVTSSRREPDSSSPLVNNDQSFFTPSENRLVEESPMPYTPHSGGTLSSKPSPMEPHRSSAPAALGPRPGGEFSAEPPARKFSLRESGKARSPAGLISKDFTNSTPDIVLDKNAPGRAVRSKGSTDGTKSVVSALQAVEEENNNINSDDGDAGEEQPKDDAVPSMAKDAGNDEQQAWGQPFKVEWLCTDRLPFYCTRHLRNPWNQDREIKVSRDGTEVEPGVGQQLLEQWRMLAAAPTAMETSKSFAAVDQRAIKPTSTPPLAALNSGEGGKS</sequence>
<dbReference type="SUPFAM" id="SSF54928">
    <property type="entry name" value="RNA-binding domain, RBD"/>
    <property type="match status" value="1"/>
</dbReference>
<feature type="domain" description="RRM" evidence="3">
    <location>
        <begin position="394"/>
        <end position="483"/>
    </location>
</feature>
<feature type="region of interest" description="Disordered" evidence="2">
    <location>
        <begin position="90"/>
        <end position="161"/>
    </location>
</feature>
<dbReference type="EMBL" id="KN835402">
    <property type="protein sequence ID" value="KIK38278.1"/>
    <property type="molecule type" value="Genomic_DNA"/>
</dbReference>
<gene>
    <name evidence="5" type="ORF">CY34DRAFT_809530</name>
</gene>
<dbReference type="InterPro" id="IPR035979">
    <property type="entry name" value="RBD_domain_sf"/>
</dbReference>
<feature type="region of interest" description="Disordered" evidence="2">
    <location>
        <begin position="285"/>
        <end position="385"/>
    </location>
</feature>
<dbReference type="Gene3D" id="3.10.590.10">
    <property type="entry name" value="ph1033 like domains"/>
    <property type="match status" value="2"/>
</dbReference>
<protein>
    <recommendedName>
        <fullName evidence="7">YTH domain-containing protein</fullName>
    </recommendedName>
</protein>
<reference evidence="5 6" key="1">
    <citation type="submission" date="2014-04" db="EMBL/GenBank/DDBJ databases">
        <authorList>
            <consortium name="DOE Joint Genome Institute"/>
            <person name="Kuo A."/>
            <person name="Ruytinx J."/>
            <person name="Rineau F."/>
            <person name="Colpaert J."/>
            <person name="Kohler A."/>
            <person name="Nagy L.G."/>
            <person name="Floudas D."/>
            <person name="Copeland A."/>
            <person name="Barry K.W."/>
            <person name="Cichocki N."/>
            <person name="Veneault-Fourrey C."/>
            <person name="LaButti K."/>
            <person name="Lindquist E.A."/>
            <person name="Lipzen A."/>
            <person name="Lundell T."/>
            <person name="Morin E."/>
            <person name="Murat C."/>
            <person name="Sun H."/>
            <person name="Tunlid A."/>
            <person name="Henrissat B."/>
            <person name="Grigoriev I.V."/>
            <person name="Hibbett D.S."/>
            <person name="Martin F."/>
            <person name="Nordberg H.P."/>
            <person name="Cantor M.N."/>
            <person name="Hua S.X."/>
        </authorList>
    </citation>
    <scope>NUCLEOTIDE SEQUENCE [LARGE SCALE GENOMIC DNA]</scope>
    <source>
        <strain evidence="5 6">UH-Slu-Lm8-n1</strain>
    </source>
</reference>
<feature type="compositionally biased region" description="Polar residues" evidence="2">
    <location>
        <begin position="40"/>
        <end position="66"/>
    </location>
</feature>
<feature type="compositionally biased region" description="Polar residues" evidence="2">
    <location>
        <begin position="793"/>
        <end position="804"/>
    </location>
</feature>
<keyword evidence="1" id="KW-0694">RNA-binding</keyword>
<reference evidence="6" key="2">
    <citation type="submission" date="2015-01" db="EMBL/GenBank/DDBJ databases">
        <title>Evolutionary Origins and Diversification of the Mycorrhizal Mutualists.</title>
        <authorList>
            <consortium name="DOE Joint Genome Institute"/>
            <consortium name="Mycorrhizal Genomics Consortium"/>
            <person name="Kohler A."/>
            <person name="Kuo A."/>
            <person name="Nagy L.G."/>
            <person name="Floudas D."/>
            <person name="Copeland A."/>
            <person name="Barry K.W."/>
            <person name="Cichocki N."/>
            <person name="Veneault-Fourrey C."/>
            <person name="LaButti K."/>
            <person name="Lindquist E.A."/>
            <person name="Lipzen A."/>
            <person name="Lundell T."/>
            <person name="Morin E."/>
            <person name="Murat C."/>
            <person name="Riley R."/>
            <person name="Ohm R."/>
            <person name="Sun H."/>
            <person name="Tunlid A."/>
            <person name="Henrissat B."/>
            <person name="Grigoriev I.V."/>
            <person name="Hibbett D.S."/>
            <person name="Martin F."/>
        </authorList>
    </citation>
    <scope>NUCLEOTIDE SEQUENCE [LARGE SCALE GENOMIC DNA]</scope>
    <source>
        <strain evidence="6">UH-Slu-Lm8-n1</strain>
    </source>
</reference>
<feature type="compositionally biased region" description="Pro residues" evidence="2">
    <location>
        <begin position="27"/>
        <end position="39"/>
    </location>
</feature>
<dbReference type="InParanoid" id="A0A0D0B2V6"/>
<feature type="compositionally biased region" description="Pro residues" evidence="2">
    <location>
        <begin position="142"/>
        <end position="154"/>
    </location>
</feature>